<protein>
    <recommendedName>
        <fullName evidence="3">NADH dehydrogenase [ubiquinone] flavoprotein 3, mitochondrial</fullName>
    </recommendedName>
</protein>
<dbReference type="Proteomes" id="UP001432322">
    <property type="component" value="Unassembled WGS sequence"/>
</dbReference>
<evidence type="ECO:0000313" key="1">
    <source>
        <dbReference type="EMBL" id="GMT24899.1"/>
    </source>
</evidence>
<evidence type="ECO:0000313" key="2">
    <source>
        <dbReference type="Proteomes" id="UP001432322"/>
    </source>
</evidence>
<dbReference type="EMBL" id="BTSY01000004">
    <property type="protein sequence ID" value="GMT24899.1"/>
    <property type="molecule type" value="Genomic_DNA"/>
</dbReference>
<name>A0AAV5W2F3_9BILA</name>
<dbReference type="Pfam" id="PF15880">
    <property type="entry name" value="NDUFV3"/>
    <property type="match status" value="1"/>
</dbReference>
<sequence length="93" mass="10485">LAGMNRVPLRVFTRLHSHSYGPSAAPKITTGIEHATALKKVNPKPADWSQYKCSEYLHFNQHSFYDPELQMASHRVAQPTNKKPDVLPKCTKA</sequence>
<evidence type="ECO:0008006" key="3">
    <source>
        <dbReference type="Google" id="ProtNLM"/>
    </source>
</evidence>
<dbReference type="GO" id="GO:0005739">
    <property type="term" value="C:mitochondrion"/>
    <property type="evidence" value="ECO:0007669"/>
    <property type="project" value="InterPro"/>
</dbReference>
<dbReference type="InterPro" id="IPR026193">
    <property type="entry name" value="NDUFV3"/>
</dbReference>
<organism evidence="1 2">
    <name type="scientific">Pristionchus fissidentatus</name>
    <dbReference type="NCBI Taxonomy" id="1538716"/>
    <lineage>
        <taxon>Eukaryota</taxon>
        <taxon>Metazoa</taxon>
        <taxon>Ecdysozoa</taxon>
        <taxon>Nematoda</taxon>
        <taxon>Chromadorea</taxon>
        <taxon>Rhabditida</taxon>
        <taxon>Rhabditina</taxon>
        <taxon>Diplogasteromorpha</taxon>
        <taxon>Diplogasteroidea</taxon>
        <taxon>Neodiplogasteridae</taxon>
        <taxon>Pristionchus</taxon>
    </lineage>
</organism>
<keyword evidence="2" id="KW-1185">Reference proteome</keyword>
<reference evidence="1" key="1">
    <citation type="submission" date="2023-10" db="EMBL/GenBank/DDBJ databases">
        <title>Genome assembly of Pristionchus species.</title>
        <authorList>
            <person name="Yoshida K."/>
            <person name="Sommer R.J."/>
        </authorList>
    </citation>
    <scope>NUCLEOTIDE SEQUENCE</scope>
    <source>
        <strain evidence="1">RS5133</strain>
    </source>
</reference>
<dbReference type="AlphaFoldDB" id="A0AAV5W2F3"/>
<comment type="caution">
    <text evidence="1">The sequence shown here is derived from an EMBL/GenBank/DDBJ whole genome shotgun (WGS) entry which is preliminary data.</text>
</comment>
<proteinExistence type="predicted"/>
<accession>A0AAV5W2F3</accession>
<feature type="non-terminal residue" evidence="1">
    <location>
        <position position="1"/>
    </location>
</feature>
<dbReference type="GO" id="GO:0045271">
    <property type="term" value="C:respiratory chain complex I"/>
    <property type="evidence" value="ECO:0007669"/>
    <property type="project" value="InterPro"/>
</dbReference>
<gene>
    <name evidence="1" type="ORF">PFISCL1PPCAC_16196</name>
</gene>